<comment type="similarity">
    <text evidence="1">Belongs to the type-I restriction system S methylase family.</text>
</comment>
<evidence type="ECO:0000256" key="3">
    <source>
        <dbReference type="ARBA" id="ARBA00023125"/>
    </source>
</evidence>
<dbReference type="RefSeq" id="WP_256764531.1">
    <property type="nucleotide sequence ID" value="NZ_JANIGO010000003.1"/>
</dbReference>
<feature type="domain" description="Type I restriction modification DNA specificity" evidence="5">
    <location>
        <begin position="218"/>
        <end position="391"/>
    </location>
</feature>
<keyword evidence="7" id="KW-1185">Reference proteome</keyword>
<dbReference type="InterPro" id="IPR052021">
    <property type="entry name" value="Type-I_RS_S_subunit"/>
</dbReference>
<dbReference type="PANTHER" id="PTHR30408:SF12">
    <property type="entry name" value="TYPE I RESTRICTION ENZYME MJAVIII SPECIFICITY SUBUNIT"/>
    <property type="match status" value="1"/>
</dbReference>
<evidence type="ECO:0000256" key="1">
    <source>
        <dbReference type="ARBA" id="ARBA00010923"/>
    </source>
</evidence>
<keyword evidence="2" id="KW-0680">Restriction system</keyword>
<dbReference type="Proteomes" id="UP001204142">
    <property type="component" value="Unassembled WGS sequence"/>
</dbReference>
<reference evidence="6 7" key="1">
    <citation type="submission" date="2022-07" db="EMBL/GenBank/DDBJ databases">
        <authorList>
            <person name="Xamxidin M."/>
            <person name="Wu M."/>
        </authorList>
    </citation>
    <scope>NUCLEOTIDE SEQUENCE [LARGE SCALE GENOMIC DNA]</scope>
    <source>
        <strain evidence="6 7">NBRC 111650</strain>
    </source>
</reference>
<dbReference type="GO" id="GO:0004519">
    <property type="term" value="F:endonuclease activity"/>
    <property type="evidence" value="ECO:0007669"/>
    <property type="project" value="UniProtKB-KW"/>
</dbReference>
<dbReference type="EMBL" id="JANIGO010000003">
    <property type="protein sequence ID" value="MCQ8896735.1"/>
    <property type="molecule type" value="Genomic_DNA"/>
</dbReference>
<evidence type="ECO:0000259" key="5">
    <source>
        <dbReference type="Pfam" id="PF01420"/>
    </source>
</evidence>
<protein>
    <submittedName>
        <fullName evidence="6">Restriction endonuclease subunit S</fullName>
        <ecNumber evidence="6">3.1.21.-</ecNumber>
    </submittedName>
</protein>
<keyword evidence="6" id="KW-0540">Nuclease</keyword>
<keyword evidence="6" id="KW-0255">Endonuclease</keyword>
<keyword evidence="4" id="KW-0175">Coiled coil</keyword>
<feature type="coiled-coil region" evidence="4">
    <location>
        <begin position="383"/>
        <end position="410"/>
    </location>
</feature>
<dbReference type="SUPFAM" id="SSF116734">
    <property type="entry name" value="DNA methylase specificity domain"/>
    <property type="match status" value="2"/>
</dbReference>
<keyword evidence="6" id="KW-0378">Hydrolase</keyword>
<keyword evidence="3" id="KW-0238">DNA-binding</keyword>
<sequence length="417" mass="46542">MTVQIHYQAPLGWELKSIASFVENYKGGASLTPDDFRESGFPVIPKKGVQEGGWLVIDEPTYCSESFAESNAQSKVDSNHVVVTLRDLVPSGPSIGLAVRIQQGLEFILSQGTYGLEINEFMNPDYFCALSNSQPYRKAMRRIMVGSTQVHIRTGEFLDQKFACPSMAEQNKIAEILSAWDKSIEATERLLENSKKRKKALMQQLLTGKKRLPGFKQPWSTTKLSTLCEIRRGASPRPISDPSYFSDSGRGWVRISDVTSDETPFFRKTSQYLSPLGESKSVKVNDGDLIMSICATIGVPKFVKIPACIHDGFVVFRNPSDSLSLNLLYYVIQFITDKLDGEGQPGTQRNLNTSIVGEIQFPKITTEEQEMIAEIFKLADSSIGAINERLKSLRKEKDALMQQLLTGKKRVFTSEAI</sequence>
<feature type="domain" description="Type I restriction modification DNA specificity" evidence="5">
    <location>
        <begin position="10"/>
        <end position="191"/>
    </location>
</feature>
<gene>
    <name evidence="6" type="ORF">NQT62_09855</name>
</gene>
<dbReference type="PANTHER" id="PTHR30408">
    <property type="entry name" value="TYPE-1 RESTRICTION ENZYME ECOKI SPECIFICITY PROTEIN"/>
    <property type="match status" value="1"/>
</dbReference>
<dbReference type="InterPro" id="IPR000055">
    <property type="entry name" value="Restrct_endonuc_typeI_TRD"/>
</dbReference>
<dbReference type="Gene3D" id="1.10.287.1120">
    <property type="entry name" value="Bipartite methylase S protein"/>
    <property type="match status" value="1"/>
</dbReference>
<organism evidence="6 7">
    <name type="scientific">Limnobacter humi</name>
    <dbReference type="NCBI Taxonomy" id="1778671"/>
    <lineage>
        <taxon>Bacteria</taxon>
        <taxon>Pseudomonadati</taxon>
        <taxon>Pseudomonadota</taxon>
        <taxon>Betaproteobacteria</taxon>
        <taxon>Burkholderiales</taxon>
        <taxon>Burkholderiaceae</taxon>
        <taxon>Limnobacter</taxon>
    </lineage>
</organism>
<name>A0ABT1WGX9_9BURK</name>
<accession>A0ABT1WGX9</accession>
<comment type="caution">
    <text evidence="6">The sequence shown here is derived from an EMBL/GenBank/DDBJ whole genome shotgun (WGS) entry which is preliminary data.</text>
</comment>
<proteinExistence type="inferred from homology"/>
<dbReference type="Gene3D" id="3.90.220.20">
    <property type="entry name" value="DNA methylase specificity domains"/>
    <property type="match status" value="2"/>
</dbReference>
<evidence type="ECO:0000313" key="7">
    <source>
        <dbReference type="Proteomes" id="UP001204142"/>
    </source>
</evidence>
<evidence type="ECO:0000256" key="2">
    <source>
        <dbReference type="ARBA" id="ARBA00022747"/>
    </source>
</evidence>
<dbReference type="InterPro" id="IPR044946">
    <property type="entry name" value="Restrct_endonuc_typeI_TRD_sf"/>
</dbReference>
<dbReference type="EC" id="3.1.21.-" evidence="6"/>
<dbReference type="Pfam" id="PF01420">
    <property type="entry name" value="Methylase_S"/>
    <property type="match status" value="2"/>
</dbReference>
<dbReference type="GO" id="GO:0016787">
    <property type="term" value="F:hydrolase activity"/>
    <property type="evidence" value="ECO:0007669"/>
    <property type="project" value="UniProtKB-KW"/>
</dbReference>
<dbReference type="CDD" id="cd17283">
    <property type="entry name" value="RMtype1_S_Hpy180ORF7835P_TRD2-CR2_like"/>
    <property type="match status" value="1"/>
</dbReference>
<evidence type="ECO:0000313" key="6">
    <source>
        <dbReference type="EMBL" id="MCQ8896735.1"/>
    </source>
</evidence>
<evidence type="ECO:0000256" key="4">
    <source>
        <dbReference type="SAM" id="Coils"/>
    </source>
</evidence>